<reference evidence="2 7" key="3">
    <citation type="submission" date="2019-12" db="EMBL/GenBank/DDBJ databases">
        <authorList>
            <person name="Jiao W.-B."/>
            <person name="Schneeberger K."/>
        </authorList>
    </citation>
    <scope>NUCLEOTIDE SEQUENCE [LARGE SCALE GENOMIC DNA]</scope>
    <source>
        <strain evidence="6">cv. An-1</strain>
        <strain evidence="7">cv. C24</strain>
    </source>
</reference>
<evidence type="ECO:0000313" key="5">
    <source>
        <dbReference type="Proteomes" id="UP000078284"/>
    </source>
</evidence>
<proteinExistence type="predicted"/>
<dbReference type="AlphaFoldDB" id="A0A178WPE9"/>
<dbReference type="Araport" id="AT1G66820"/>
<sequence>MGSTNKLWSRKPDVKTGKSEFPVTRFLRTQIDNIKTTTVGPGIGGGIGCGAGIGIGLSGGLGIGASEGLDHSNVVLGFGIGCGIGFGFGYGFGVGGGYSFDDIKERFDL</sequence>
<dbReference type="InterPro" id="IPR053288">
    <property type="entry name" value="TGD_Bridge_Protein"/>
</dbReference>
<evidence type="ECO:0000313" key="6">
    <source>
        <dbReference type="Proteomes" id="UP000426265"/>
    </source>
</evidence>
<dbReference type="EMBL" id="CACSHJ010000087">
    <property type="protein sequence ID" value="CAA0320075.1"/>
    <property type="molecule type" value="Genomic_DNA"/>
</dbReference>
<dbReference type="EMBL" id="CACRSJ010000104">
    <property type="protein sequence ID" value="VYS50221.1"/>
    <property type="molecule type" value="Genomic_DNA"/>
</dbReference>
<dbReference type="Proteomes" id="UP000426265">
    <property type="component" value="Unassembled WGS sequence"/>
</dbReference>
<evidence type="ECO:0000313" key="1">
    <source>
        <dbReference type="Araport" id="AT1G66820"/>
    </source>
</evidence>
<dbReference type="PANTHER" id="PTHR34201">
    <property type="entry name" value="GLYCINE-RICH PROTEIN"/>
    <property type="match status" value="1"/>
</dbReference>
<protein>
    <recommendedName>
        <fullName evidence="8">Glycine-rich protein</fullName>
    </recommendedName>
</protein>
<dbReference type="GeneID" id="843000"/>
<organism evidence="3 5">
    <name type="scientific">Arabidopsis thaliana</name>
    <name type="common">Mouse-ear cress</name>
    <dbReference type="NCBI Taxonomy" id="3702"/>
    <lineage>
        <taxon>Eukaryota</taxon>
        <taxon>Viridiplantae</taxon>
        <taxon>Streptophyta</taxon>
        <taxon>Embryophyta</taxon>
        <taxon>Tracheophyta</taxon>
        <taxon>Spermatophyta</taxon>
        <taxon>Magnoliopsida</taxon>
        <taxon>eudicotyledons</taxon>
        <taxon>Gunneridae</taxon>
        <taxon>Pentapetalae</taxon>
        <taxon>rosids</taxon>
        <taxon>malvids</taxon>
        <taxon>Brassicales</taxon>
        <taxon>Brassicaceae</taxon>
        <taxon>Camelineae</taxon>
        <taxon>Arabidopsis</taxon>
    </lineage>
</organism>
<dbReference type="Proteomes" id="UP000434276">
    <property type="component" value="Unassembled WGS sequence"/>
</dbReference>
<reference evidence="5" key="1">
    <citation type="journal article" date="2016" name="Proc. Natl. Acad. Sci. U.S.A.">
        <title>Chromosome-level assembly of Arabidopsis thaliana Ler reveals the extent of translocation and inversion polymorphisms.</title>
        <authorList>
            <person name="Zapata L."/>
            <person name="Ding J."/>
            <person name="Willing E.M."/>
            <person name="Hartwig B."/>
            <person name="Bezdan D."/>
            <person name="Jiao W.B."/>
            <person name="Patel V."/>
            <person name="Velikkakam James G."/>
            <person name="Koornneef M."/>
            <person name="Ossowski S."/>
            <person name="Schneeberger K."/>
        </authorList>
    </citation>
    <scope>NUCLEOTIDE SEQUENCE [LARGE SCALE GENOMIC DNA]</scope>
    <source>
        <strain evidence="5">cv. Landsberg erecta</strain>
    </source>
</reference>
<dbReference type="PANTHER" id="PTHR34201:SF6">
    <property type="entry name" value="GLYCINE-RICH PROTEIN"/>
    <property type="match status" value="1"/>
</dbReference>
<evidence type="ECO:0000313" key="4">
    <source>
        <dbReference type="EMBL" id="VYS50221.1"/>
    </source>
</evidence>
<dbReference type="KEGG" id="ath:AT1G66820"/>
<evidence type="ECO:0000313" key="3">
    <source>
        <dbReference type="EMBL" id="OAP19455.1"/>
    </source>
</evidence>
<dbReference type="OrthoDB" id="1112250at2759"/>
<dbReference type="ExpressionAtlas" id="A0A178WPE9">
    <property type="expression patterns" value="differential"/>
</dbReference>
<evidence type="ECO:0000313" key="2">
    <source>
        <dbReference type="EMBL" id="CAA0320075.1"/>
    </source>
</evidence>
<accession>A0A178WPE9</accession>
<dbReference type="OMA" id="FPSIGFY"/>
<evidence type="ECO:0000313" key="7">
    <source>
        <dbReference type="Proteomes" id="UP000434276"/>
    </source>
</evidence>
<reference evidence="3" key="2">
    <citation type="submission" date="2016-03" db="EMBL/GenBank/DDBJ databases">
        <title>Full-length assembly of Arabidopsis thaliana Ler reveals the complement of translocations and inversions.</title>
        <authorList>
            <person name="Zapata L."/>
            <person name="Schneeberger K."/>
            <person name="Ossowski S."/>
        </authorList>
    </citation>
    <scope>NUCLEOTIDE SEQUENCE [LARGE SCALE GENOMIC DNA]</scope>
    <source>
        <tissue evidence="3">Leaf</tissue>
    </source>
</reference>
<gene>
    <name evidence="1" type="ordered locus">At1g66820</name>
    <name evidence="3" type="ordered locus">AXX17_At1g60600</name>
    <name evidence="4" type="ORF">AN1_LOCUS5691</name>
    <name evidence="2" type="ORF">C24_LOCUS5581</name>
</gene>
<dbReference type="EMBL" id="LUHQ01000001">
    <property type="protein sequence ID" value="OAP19455.1"/>
    <property type="molecule type" value="Genomic_DNA"/>
</dbReference>
<dbReference type="Proteomes" id="UP000078284">
    <property type="component" value="Chromosome 1"/>
</dbReference>
<name>A0A178WPE9_ARATH</name>
<evidence type="ECO:0008006" key="8">
    <source>
        <dbReference type="Google" id="ProtNLM"/>
    </source>
</evidence>